<organism evidence="2 3">
    <name type="scientific">Cylicostephanus goldi</name>
    <name type="common">Nematode worm</name>
    <dbReference type="NCBI Taxonomy" id="71465"/>
    <lineage>
        <taxon>Eukaryota</taxon>
        <taxon>Metazoa</taxon>
        <taxon>Ecdysozoa</taxon>
        <taxon>Nematoda</taxon>
        <taxon>Chromadorea</taxon>
        <taxon>Rhabditida</taxon>
        <taxon>Rhabditina</taxon>
        <taxon>Rhabditomorpha</taxon>
        <taxon>Strongyloidea</taxon>
        <taxon>Strongylidae</taxon>
        <taxon>Cylicostephanus</taxon>
    </lineage>
</organism>
<feature type="region of interest" description="Disordered" evidence="1">
    <location>
        <begin position="23"/>
        <end position="72"/>
    </location>
</feature>
<evidence type="ECO:0000313" key="3">
    <source>
        <dbReference type="Proteomes" id="UP000271889"/>
    </source>
</evidence>
<reference evidence="2 3" key="1">
    <citation type="submission" date="2018-11" db="EMBL/GenBank/DDBJ databases">
        <authorList>
            <consortium name="Pathogen Informatics"/>
        </authorList>
    </citation>
    <scope>NUCLEOTIDE SEQUENCE [LARGE SCALE GENOMIC DNA]</scope>
</reference>
<feature type="non-terminal residue" evidence="2">
    <location>
        <position position="102"/>
    </location>
</feature>
<name>A0A3P7NQW5_CYLGO</name>
<dbReference type="AlphaFoldDB" id="A0A3P7NQW5"/>
<dbReference type="EMBL" id="UYRV01133680">
    <property type="protein sequence ID" value="VDN38148.1"/>
    <property type="molecule type" value="Genomic_DNA"/>
</dbReference>
<evidence type="ECO:0000313" key="2">
    <source>
        <dbReference type="EMBL" id="VDN38148.1"/>
    </source>
</evidence>
<protein>
    <submittedName>
        <fullName evidence="2">Uncharacterized protein</fullName>
    </submittedName>
</protein>
<keyword evidence="3" id="KW-1185">Reference proteome</keyword>
<evidence type="ECO:0000256" key="1">
    <source>
        <dbReference type="SAM" id="MobiDB-lite"/>
    </source>
</evidence>
<dbReference type="Proteomes" id="UP000271889">
    <property type="component" value="Unassembled WGS sequence"/>
</dbReference>
<proteinExistence type="predicted"/>
<gene>
    <name evidence="2" type="ORF">CGOC_LOCUS13644</name>
</gene>
<sequence>MRNQRSRDVDQLEGDVDDSEVVYRKIRKISPTTDYSSKSDSRKRGPKRKTTSEGGTPKKPGRKPRSAATVEEKKRKVYSFHVMKPRLFSSLKRSESEDRIEL</sequence>
<accession>A0A3P7NQW5</accession>